<dbReference type="PROSITE" id="PS01302">
    <property type="entry name" value="UPF0758"/>
    <property type="match status" value="1"/>
</dbReference>
<dbReference type="PANTHER" id="PTHR30471:SF3">
    <property type="entry name" value="UPF0758 PROTEIN YEES-RELATED"/>
    <property type="match status" value="1"/>
</dbReference>
<dbReference type="Gene3D" id="3.40.140.10">
    <property type="entry name" value="Cytidine Deaminase, domain 2"/>
    <property type="match status" value="1"/>
</dbReference>
<dbReference type="GO" id="GO:0008237">
    <property type="term" value="F:metallopeptidase activity"/>
    <property type="evidence" value="ECO:0007669"/>
    <property type="project" value="UniProtKB-KW"/>
</dbReference>
<evidence type="ECO:0000256" key="3">
    <source>
        <dbReference type="ARBA" id="ARBA00022801"/>
    </source>
</evidence>
<dbReference type="AlphaFoldDB" id="A0A3D9BQP1"/>
<keyword evidence="1" id="KW-0645">Protease</keyword>
<evidence type="ECO:0000256" key="4">
    <source>
        <dbReference type="ARBA" id="ARBA00022833"/>
    </source>
</evidence>
<keyword evidence="8" id="KW-1185">Reference proteome</keyword>
<dbReference type="InterPro" id="IPR001405">
    <property type="entry name" value="UPF0758"/>
</dbReference>
<keyword evidence="4" id="KW-0862">Zinc</keyword>
<dbReference type="Proteomes" id="UP000256512">
    <property type="component" value="Unassembled WGS sequence"/>
</dbReference>
<feature type="domain" description="MPN" evidence="6">
    <location>
        <begin position="23"/>
        <end position="147"/>
    </location>
</feature>
<comment type="caution">
    <text evidence="7">The sequence shown here is derived from an EMBL/GenBank/DDBJ whole genome shotgun (WGS) entry which is preliminary data.</text>
</comment>
<keyword evidence="5" id="KW-0482">Metalloprotease</keyword>
<protein>
    <submittedName>
        <fullName evidence="7">DNA repair protein</fullName>
    </submittedName>
</protein>
<proteinExistence type="predicted"/>
<dbReference type="Pfam" id="PF04002">
    <property type="entry name" value="RadC"/>
    <property type="match status" value="1"/>
</dbReference>
<dbReference type="SUPFAM" id="SSF102712">
    <property type="entry name" value="JAB1/MPN domain"/>
    <property type="match status" value="1"/>
</dbReference>
<evidence type="ECO:0000313" key="7">
    <source>
        <dbReference type="EMBL" id="REC55800.1"/>
    </source>
</evidence>
<evidence type="ECO:0000256" key="1">
    <source>
        <dbReference type="ARBA" id="ARBA00022670"/>
    </source>
</evidence>
<keyword evidence="3" id="KW-0378">Hydrolase</keyword>
<sequence>MENTLNEISISYSREFKLSRSFVKNSGDAHKYFFKSWNKETIELFEEFKILLLNNASEILGIYTVSKGGVNSTVVEIKHIMYIALKTNSSSIILAHNHPSGNLKPSSADLKLTERINDACKIMDLHLTDHIILGRESYCSFKDEGYL</sequence>
<gene>
    <name evidence="7" type="ORF">DRF62_05170</name>
</gene>
<evidence type="ECO:0000313" key="8">
    <source>
        <dbReference type="Proteomes" id="UP000256512"/>
    </source>
</evidence>
<evidence type="ECO:0000256" key="5">
    <source>
        <dbReference type="ARBA" id="ARBA00023049"/>
    </source>
</evidence>
<dbReference type="InterPro" id="IPR037518">
    <property type="entry name" value="MPN"/>
</dbReference>
<name>A0A3D9BQP1_9FLAO</name>
<evidence type="ECO:0000259" key="6">
    <source>
        <dbReference type="PROSITE" id="PS50249"/>
    </source>
</evidence>
<dbReference type="PROSITE" id="PS50249">
    <property type="entry name" value="MPN"/>
    <property type="match status" value="1"/>
</dbReference>
<evidence type="ECO:0000256" key="2">
    <source>
        <dbReference type="ARBA" id="ARBA00022723"/>
    </source>
</evidence>
<dbReference type="RefSeq" id="WP_115949387.1">
    <property type="nucleotide sequence ID" value="NZ_QNVS01000010.1"/>
</dbReference>
<dbReference type="EMBL" id="QNVS01000010">
    <property type="protein sequence ID" value="REC55800.1"/>
    <property type="molecule type" value="Genomic_DNA"/>
</dbReference>
<dbReference type="CDD" id="cd08071">
    <property type="entry name" value="MPN_DUF2466"/>
    <property type="match status" value="1"/>
</dbReference>
<reference evidence="7 8" key="1">
    <citation type="journal article" date="2006" name="Int. J. Syst. Evol. Microbiol.">
        <title>Chryseobacterium piscium sp. nov., isolated from fish of the South Atlantic Ocean off South Africa.</title>
        <authorList>
            <person name="de Beer H."/>
            <person name="Hugo C.J."/>
            <person name="Jooste P.J."/>
            <person name="Vancanneyt M."/>
            <person name="Coenye T."/>
            <person name="Vandamme P."/>
        </authorList>
    </citation>
    <scope>NUCLEOTIDE SEQUENCE [LARGE SCALE GENOMIC DNA]</scope>
    <source>
        <strain evidence="7 8">CCUG 51923</strain>
    </source>
</reference>
<organism evidence="7 8">
    <name type="scientific">Chryseobacterium piscium</name>
    <dbReference type="NCBI Taxonomy" id="333702"/>
    <lineage>
        <taxon>Bacteria</taxon>
        <taxon>Pseudomonadati</taxon>
        <taxon>Bacteroidota</taxon>
        <taxon>Flavobacteriia</taxon>
        <taxon>Flavobacteriales</taxon>
        <taxon>Weeksellaceae</taxon>
        <taxon>Chryseobacterium group</taxon>
        <taxon>Chryseobacterium</taxon>
    </lineage>
</organism>
<dbReference type="GO" id="GO:0006508">
    <property type="term" value="P:proteolysis"/>
    <property type="evidence" value="ECO:0007669"/>
    <property type="project" value="UniProtKB-KW"/>
</dbReference>
<dbReference type="GO" id="GO:0046872">
    <property type="term" value="F:metal ion binding"/>
    <property type="evidence" value="ECO:0007669"/>
    <property type="project" value="UniProtKB-KW"/>
</dbReference>
<keyword evidence="2" id="KW-0479">Metal-binding</keyword>
<dbReference type="InterPro" id="IPR020891">
    <property type="entry name" value="UPF0758_CS"/>
</dbReference>
<dbReference type="PANTHER" id="PTHR30471">
    <property type="entry name" value="DNA REPAIR PROTEIN RADC"/>
    <property type="match status" value="1"/>
</dbReference>
<dbReference type="InterPro" id="IPR025657">
    <property type="entry name" value="RadC_JAB"/>
</dbReference>
<accession>A0A3D9BQP1</accession>